<organism evidence="1 2">
    <name type="scientific">Enhygromyxa salina</name>
    <dbReference type="NCBI Taxonomy" id="215803"/>
    <lineage>
        <taxon>Bacteria</taxon>
        <taxon>Pseudomonadati</taxon>
        <taxon>Myxococcota</taxon>
        <taxon>Polyangia</taxon>
        <taxon>Nannocystales</taxon>
        <taxon>Nannocystaceae</taxon>
        <taxon>Enhygromyxa</taxon>
    </lineage>
</organism>
<reference evidence="1 2" key="1">
    <citation type="submission" date="2014-12" db="EMBL/GenBank/DDBJ databases">
        <title>Genome assembly of Enhygromyxa salina DSM 15201.</title>
        <authorList>
            <person name="Sharma G."/>
            <person name="Subramanian S."/>
        </authorList>
    </citation>
    <scope>NUCLEOTIDE SEQUENCE [LARGE SCALE GENOMIC DNA]</scope>
    <source>
        <strain evidence="1 2">DSM 15201</strain>
    </source>
</reference>
<accession>A0A0C1Z6P9</accession>
<dbReference type="EMBL" id="JMCC02000101">
    <property type="protein sequence ID" value="KIG13294.1"/>
    <property type="molecule type" value="Genomic_DNA"/>
</dbReference>
<proteinExistence type="predicted"/>
<name>A0A0C1Z6P9_9BACT</name>
<protein>
    <recommendedName>
        <fullName evidence="3">N-acetyltransferase domain-containing protein</fullName>
    </recommendedName>
</protein>
<evidence type="ECO:0000313" key="1">
    <source>
        <dbReference type="EMBL" id="KIG13294.1"/>
    </source>
</evidence>
<dbReference type="AlphaFoldDB" id="A0A0C1Z6P9"/>
<sequence length="245" mass="27292">MIELGEGARLRRATLDDLDALLAIRRALPMPSPSELSEASPTLADERPQTRRGGFLLGCDAAHYAQLLTLARVWLLELDGEAGGFSVTLDDPVLRASPIWARRDAIAWTDEVDPAQLPARRVAYFDQLAVLPRMRSRYWGAALGLRALAEQIVEHGHDLVLTTTVIAPVHNRAALPYLDQIGARRVGQIDEHYPEVGQIVSAIHMLDAPRYHQRLADLRDDQGPAIARVQQMRRLIRIIDASLDR</sequence>
<evidence type="ECO:0000313" key="2">
    <source>
        <dbReference type="Proteomes" id="UP000031599"/>
    </source>
</evidence>
<comment type="caution">
    <text evidence="1">The sequence shown here is derived from an EMBL/GenBank/DDBJ whole genome shotgun (WGS) entry which is preliminary data.</text>
</comment>
<gene>
    <name evidence="1" type="ORF">DB30_00342</name>
</gene>
<dbReference type="Proteomes" id="UP000031599">
    <property type="component" value="Unassembled WGS sequence"/>
</dbReference>
<dbReference type="InterPro" id="IPR016181">
    <property type="entry name" value="Acyl_CoA_acyltransferase"/>
</dbReference>
<dbReference type="RefSeq" id="WP_052555966.1">
    <property type="nucleotide sequence ID" value="NZ_JMCC02000101.1"/>
</dbReference>
<evidence type="ECO:0008006" key="3">
    <source>
        <dbReference type="Google" id="ProtNLM"/>
    </source>
</evidence>
<dbReference type="Gene3D" id="3.40.630.30">
    <property type="match status" value="1"/>
</dbReference>
<dbReference type="SUPFAM" id="SSF55729">
    <property type="entry name" value="Acyl-CoA N-acyltransferases (Nat)"/>
    <property type="match status" value="1"/>
</dbReference>